<evidence type="ECO:0000313" key="2">
    <source>
        <dbReference type="EMBL" id="OGZ45823.1"/>
    </source>
</evidence>
<reference evidence="2 3" key="1">
    <citation type="journal article" date="2016" name="Nat. Commun.">
        <title>Thousands of microbial genomes shed light on interconnected biogeochemical processes in an aquifer system.</title>
        <authorList>
            <person name="Anantharaman K."/>
            <person name="Brown C.T."/>
            <person name="Hug L.A."/>
            <person name="Sharon I."/>
            <person name="Castelle C.J."/>
            <person name="Probst A.J."/>
            <person name="Thomas B.C."/>
            <person name="Singh A."/>
            <person name="Wilkins M.J."/>
            <person name="Karaoz U."/>
            <person name="Brodie E.L."/>
            <person name="Williams K.H."/>
            <person name="Hubbard S.S."/>
            <person name="Banfield J.F."/>
        </authorList>
    </citation>
    <scope>NUCLEOTIDE SEQUENCE [LARGE SCALE GENOMIC DNA]</scope>
</reference>
<organism evidence="2 3">
    <name type="scientific">Candidatus Ryanbacteria bacterium RIFCSPHIGHO2_01_FULL_48_27</name>
    <dbReference type="NCBI Taxonomy" id="1802115"/>
    <lineage>
        <taxon>Bacteria</taxon>
        <taxon>Candidatus Ryaniibacteriota</taxon>
    </lineage>
</organism>
<dbReference type="Proteomes" id="UP000177785">
    <property type="component" value="Unassembled WGS sequence"/>
</dbReference>
<evidence type="ECO:0000313" key="3">
    <source>
        <dbReference type="Proteomes" id="UP000177785"/>
    </source>
</evidence>
<comment type="caution">
    <text evidence="2">The sequence shown here is derived from an EMBL/GenBank/DDBJ whole genome shotgun (WGS) entry which is preliminary data.</text>
</comment>
<evidence type="ECO:0000256" key="1">
    <source>
        <dbReference type="SAM" id="Phobius"/>
    </source>
</evidence>
<dbReference type="EMBL" id="MHNL01000005">
    <property type="protein sequence ID" value="OGZ45823.1"/>
    <property type="molecule type" value="Genomic_DNA"/>
</dbReference>
<feature type="transmembrane region" description="Helical" evidence="1">
    <location>
        <begin position="412"/>
        <end position="430"/>
    </location>
</feature>
<dbReference type="Pfam" id="PF13163">
    <property type="entry name" value="DUF3999"/>
    <property type="match status" value="1"/>
</dbReference>
<dbReference type="AlphaFoldDB" id="A0A1G2G6K3"/>
<protein>
    <recommendedName>
        <fullName evidence="4">DUF3999 domain-containing protein</fullName>
    </recommendedName>
</protein>
<sequence length="445" mass="49082">MKESYRSKKLYRVEMFAVLLVLWSLASSVAATTPLPPHATLEFRARVVANPSTPVGYVKMDLPQEAFAHLKSDLSDLRVSADGGLMVPYVVAIEREASAFVSVPARMTNLSSQNGEMTSFILDMGRSGLLHNRITIETSSENFRRKVIIDGSDDQMSWRTLNPAGQIFDYTVRDIKPVSVEDMNVSYPDATFRYLRVTISDAGESPLKVIGARVARMAVSGAREVSYSPLISTRQDTETKSTVVVLDLGAEGIPHRRGQVRIDGNNFHRSVAIYDSDAPGDDASWRLLSNAYVFSIDTPKFSGSNTEFSYPESNKRYLKLVISNGDDAPVSVNAATLYGVVRSIIFLYDPSKEYMLYLGDPAAIRPQYDLSEILQYVESSDLDRVQLAALENNPYFVAPKIPKPPITERSPYALPVVLGLVVAVLAFLLFRVVGHAASLPPVNQS</sequence>
<name>A0A1G2G6K3_9BACT</name>
<gene>
    <name evidence="2" type="ORF">A2756_02865</name>
</gene>
<dbReference type="STRING" id="1802115.A2756_02865"/>
<keyword evidence="1" id="KW-0812">Transmembrane</keyword>
<keyword evidence="1" id="KW-1133">Transmembrane helix</keyword>
<dbReference type="InterPro" id="IPR025060">
    <property type="entry name" value="DUF3999"/>
</dbReference>
<evidence type="ECO:0008006" key="4">
    <source>
        <dbReference type="Google" id="ProtNLM"/>
    </source>
</evidence>
<proteinExistence type="predicted"/>
<accession>A0A1G2G6K3</accession>
<keyword evidence="1" id="KW-0472">Membrane</keyword>